<feature type="domain" description="Formyl transferase N-terminal" evidence="6">
    <location>
        <begin position="100"/>
        <end position="245"/>
    </location>
</feature>
<dbReference type="SUPFAM" id="SSF53328">
    <property type="entry name" value="Formyltransferase"/>
    <property type="match status" value="1"/>
</dbReference>
<dbReference type="PANTHER" id="PTHR11138">
    <property type="entry name" value="METHIONYL-TRNA FORMYLTRANSFERASE"/>
    <property type="match status" value="1"/>
</dbReference>
<comment type="similarity">
    <text evidence="1">Belongs to the Fmt family.</text>
</comment>
<evidence type="ECO:0000259" key="6">
    <source>
        <dbReference type="Pfam" id="PF00551"/>
    </source>
</evidence>
<dbReference type="Proteomes" id="UP000095149">
    <property type="component" value="Unassembled WGS sequence"/>
</dbReference>
<sequence>MLPAASLSTVRFAKSTLHRGTRASSWRLFSASCASRKEEPFRILFCGSDDFSVASLEAVHNAKGSVDLWSSIDVVVPAERQVGRGGRHAQHHTYTPALRQYAEKHNLPLSTVPSTGLKSWSPPSHFLPSPSSPTPEPVNKNVLLTASFGHIIPSPLLALFAPTHRLNVHPSLLPRWRGAAPVQWTIAKGDEKTGVSVQGLVEYSRGVDAGDIVGRVYGVPVPKNATYNSLLPHLALIGGDLLVDVLRQLKAGTATFTPQNPSHITQAPKITSLTAHLRFPDQTAVEIDRLHRGVGGQVPLWTTLGGEGGTSVQLLSVAPAPAGAQDLSLPLDPTPGIAVLHKEKKERKLFVACKSGTWLQVHTLKTAGKKALSVGEWWNGLPRDVREGGGLRFG</sequence>
<keyword evidence="3" id="KW-0808">Transferase</keyword>
<dbReference type="PANTHER" id="PTHR11138:SF5">
    <property type="entry name" value="METHIONYL-TRNA FORMYLTRANSFERASE, MITOCHONDRIAL"/>
    <property type="match status" value="1"/>
</dbReference>
<reference evidence="8 9" key="1">
    <citation type="submission" date="2016-06" db="EMBL/GenBank/DDBJ databases">
        <title>Evolution of pathogenesis and genome organization in the Tremellales.</title>
        <authorList>
            <person name="Cuomo C."/>
            <person name="Litvintseva A."/>
            <person name="Heitman J."/>
            <person name="Chen Y."/>
            <person name="Sun S."/>
            <person name="Springer D."/>
            <person name="Dromer F."/>
            <person name="Young S."/>
            <person name="Zeng Q."/>
            <person name="Chapman S."/>
            <person name="Gujja S."/>
            <person name="Saif S."/>
            <person name="Birren B."/>
        </authorList>
    </citation>
    <scope>NUCLEOTIDE SEQUENCE [LARGE SCALE GENOMIC DNA]</scope>
    <source>
        <strain evidence="8 9">CBS 6273</strain>
    </source>
</reference>
<feature type="region of interest" description="Disordered" evidence="5">
    <location>
        <begin position="113"/>
        <end position="134"/>
    </location>
</feature>
<evidence type="ECO:0000256" key="5">
    <source>
        <dbReference type="SAM" id="MobiDB-lite"/>
    </source>
</evidence>
<protein>
    <recommendedName>
        <fullName evidence="2">methionyl-tRNA formyltransferase</fullName>
        <ecNumber evidence="2">2.1.2.9</ecNumber>
    </recommendedName>
</protein>
<dbReference type="InterPro" id="IPR036477">
    <property type="entry name" value="Formyl_transf_N_sf"/>
</dbReference>
<dbReference type="EC" id="2.1.2.9" evidence="2"/>
<comment type="caution">
    <text evidence="8">The sequence shown here is derived from an EMBL/GenBank/DDBJ whole genome shotgun (WGS) entry which is preliminary data.</text>
</comment>
<dbReference type="SUPFAM" id="SSF50486">
    <property type="entry name" value="FMT C-terminal domain-like"/>
    <property type="match status" value="1"/>
</dbReference>
<dbReference type="AlphaFoldDB" id="A0A1E3K265"/>
<accession>A0A1E3K265</accession>
<keyword evidence="4" id="KW-0648">Protein biosynthesis</keyword>
<feature type="domain" description="Formyl transferase C-terminal" evidence="7">
    <location>
        <begin position="269"/>
        <end position="381"/>
    </location>
</feature>
<dbReference type="InterPro" id="IPR011034">
    <property type="entry name" value="Formyl_transferase-like_C_sf"/>
</dbReference>
<evidence type="ECO:0000256" key="2">
    <source>
        <dbReference type="ARBA" id="ARBA00012261"/>
    </source>
</evidence>
<dbReference type="InterPro" id="IPR005793">
    <property type="entry name" value="Formyl_trans_C"/>
</dbReference>
<evidence type="ECO:0000256" key="1">
    <source>
        <dbReference type="ARBA" id="ARBA00010699"/>
    </source>
</evidence>
<name>A0A1E3K265_9TREE</name>
<dbReference type="OrthoDB" id="10268103at2759"/>
<evidence type="ECO:0000313" key="8">
    <source>
        <dbReference type="EMBL" id="ODO06537.1"/>
    </source>
</evidence>
<dbReference type="InterPro" id="IPR002376">
    <property type="entry name" value="Formyl_transf_N"/>
</dbReference>
<proteinExistence type="inferred from homology"/>
<dbReference type="GO" id="GO:0005739">
    <property type="term" value="C:mitochondrion"/>
    <property type="evidence" value="ECO:0007669"/>
    <property type="project" value="TreeGrafter"/>
</dbReference>
<evidence type="ECO:0000256" key="3">
    <source>
        <dbReference type="ARBA" id="ARBA00022679"/>
    </source>
</evidence>
<evidence type="ECO:0000313" key="9">
    <source>
        <dbReference type="Proteomes" id="UP000095149"/>
    </source>
</evidence>
<feature type="compositionally biased region" description="Low complexity" evidence="5">
    <location>
        <begin position="119"/>
        <end position="129"/>
    </location>
</feature>
<gene>
    <name evidence="8" type="ORF">I350_03892</name>
</gene>
<dbReference type="InterPro" id="IPR041711">
    <property type="entry name" value="Met-tRNA-FMT_N"/>
</dbReference>
<dbReference type="Pfam" id="PF02911">
    <property type="entry name" value="Formyl_trans_C"/>
    <property type="match status" value="1"/>
</dbReference>
<dbReference type="GO" id="GO:0004479">
    <property type="term" value="F:methionyl-tRNA formyltransferase activity"/>
    <property type="evidence" value="ECO:0007669"/>
    <property type="project" value="UniProtKB-EC"/>
</dbReference>
<dbReference type="EMBL" id="MEKH01000006">
    <property type="protein sequence ID" value="ODO06537.1"/>
    <property type="molecule type" value="Genomic_DNA"/>
</dbReference>
<evidence type="ECO:0000259" key="7">
    <source>
        <dbReference type="Pfam" id="PF02911"/>
    </source>
</evidence>
<dbReference type="Pfam" id="PF00551">
    <property type="entry name" value="Formyl_trans_N"/>
    <property type="match status" value="1"/>
</dbReference>
<dbReference type="Gene3D" id="3.40.50.12230">
    <property type="match status" value="1"/>
</dbReference>
<evidence type="ECO:0000256" key="4">
    <source>
        <dbReference type="ARBA" id="ARBA00022917"/>
    </source>
</evidence>
<dbReference type="CDD" id="cd08646">
    <property type="entry name" value="FMT_core_Met-tRNA-FMT_N"/>
    <property type="match status" value="1"/>
</dbReference>
<organism evidence="8 9">
    <name type="scientific">Cryptococcus amylolentus CBS 6273</name>
    <dbReference type="NCBI Taxonomy" id="1296118"/>
    <lineage>
        <taxon>Eukaryota</taxon>
        <taxon>Fungi</taxon>
        <taxon>Dikarya</taxon>
        <taxon>Basidiomycota</taxon>
        <taxon>Agaricomycotina</taxon>
        <taxon>Tremellomycetes</taxon>
        <taxon>Tremellales</taxon>
        <taxon>Cryptococcaceae</taxon>
        <taxon>Cryptococcus</taxon>
    </lineage>
</organism>